<dbReference type="OrthoDB" id="7409906at2"/>
<dbReference type="RefSeq" id="WP_149037828.1">
    <property type="nucleotide sequence ID" value="NZ_CP012701.1"/>
</dbReference>
<geneLocation type="plasmid" evidence="2 3">
    <name>1</name>
</geneLocation>
<dbReference type="EMBL" id="CP012701">
    <property type="protein sequence ID" value="ALH83113.1"/>
    <property type="molecule type" value="Genomic_DNA"/>
</dbReference>
<dbReference type="KEGG" id="smag:AN936_23495"/>
<accession>A0A0N9UCE8</accession>
<keyword evidence="2" id="KW-0614">Plasmid</keyword>
<feature type="transmembrane region" description="Helical" evidence="1">
    <location>
        <begin position="91"/>
        <end position="109"/>
    </location>
</feature>
<keyword evidence="1" id="KW-1133">Transmembrane helix</keyword>
<evidence type="ECO:0000313" key="3">
    <source>
        <dbReference type="Proteomes" id="UP000058074"/>
    </source>
</evidence>
<feature type="transmembrane region" description="Helical" evidence="1">
    <location>
        <begin position="47"/>
        <end position="71"/>
    </location>
</feature>
<dbReference type="Proteomes" id="UP000058074">
    <property type="component" value="Plasmid 1"/>
</dbReference>
<keyword evidence="1" id="KW-0812">Transmembrane</keyword>
<evidence type="ECO:0000313" key="2">
    <source>
        <dbReference type="EMBL" id="ALH83113.1"/>
    </source>
</evidence>
<protein>
    <submittedName>
        <fullName evidence="2">Uncharacterized protein</fullName>
    </submittedName>
</protein>
<dbReference type="PATRIC" id="fig|33050.5.peg.4751"/>
<reference evidence="2 3" key="1">
    <citation type="journal article" date="2015" name="Genome Announc.">
        <title>Complete Genome Sequence of Polypropylene Glycol- and Polyethylene Glycol-Degrading Sphingopyxis macrogoltabida Strain EY-1.</title>
        <authorList>
            <person name="Ohtsubo Y."/>
            <person name="Nagata Y."/>
            <person name="Numata M."/>
            <person name="Tsuchikane K."/>
            <person name="Hosoyama A."/>
            <person name="Yamazoe A."/>
            <person name="Tsuda M."/>
            <person name="Fujita N."/>
            <person name="Kawai F."/>
        </authorList>
    </citation>
    <scope>NUCLEOTIDE SEQUENCE [LARGE SCALE GENOMIC DNA]</scope>
    <source>
        <strain evidence="2 3">EY-1</strain>
        <plasmid evidence="2">1</plasmid>
    </source>
</reference>
<name>A0A0N9UCE8_SPHMC</name>
<proteinExistence type="predicted"/>
<evidence type="ECO:0000256" key="1">
    <source>
        <dbReference type="SAM" id="Phobius"/>
    </source>
</evidence>
<gene>
    <name evidence="2" type="ORF">AN936_23495</name>
</gene>
<organism evidence="2 3">
    <name type="scientific">Sphingopyxis macrogoltabida</name>
    <name type="common">Sphingomonas macrogoltabidus</name>
    <dbReference type="NCBI Taxonomy" id="33050"/>
    <lineage>
        <taxon>Bacteria</taxon>
        <taxon>Pseudomonadati</taxon>
        <taxon>Pseudomonadota</taxon>
        <taxon>Alphaproteobacteria</taxon>
        <taxon>Sphingomonadales</taxon>
        <taxon>Sphingomonadaceae</taxon>
        <taxon>Sphingopyxis</taxon>
    </lineage>
</organism>
<sequence>MSTPSRPLARPLGRSLMRHSASARRKQAAQDLLVIALRFSGWLATSALATLGIATLFFLVLGGFTFEGLMLQLDNLASRFVAADASRRGQFAVISFGVMLTGFVLIAFFRRASLISAFLVAGDDQ</sequence>
<keyword evidence="1" id="KW-0472">Membrane</keyword>
<dbReference type="AlphaFoldDB" id="A0A0N9UCE8"/>